<protein>
    <submittedName>
        <fullName evidence="1">Uncharacterized protein</fullName>
    </submittedName>
</protein>
<dbReference type="EMBL" id="MU970095">
    <property type="protein sequence ID" value="KAK9321598.1"/>
    <property type="molecule type" value="Genomic_DNA"/>
</dbReference>
<accession>A0ACC3TK91</accession>
<comment type="caution">
    <text evidence="1">The sequence shown here is derived from an EMBL/GenBank/DDBJ whole genome shotgun (WGS) entry which is preliminary data.</text>
</comment>
<proteinExistence type="predicted"/>
<evidence type="ECO:0000313" key="1">
    <source>
        <dbReference type="EMBL" id="KAK9321598.1"/>
    </source>
</evidence>
<evidence type="ECO:0000313" key="2">
    <source>
        <dbReference type="Proteomes" id="UP001489719"/>
    </source>
</evidence>
<name>A0ACC3TK91_9ASCO</name>
<gene>
    <name evidence="1" type="ORF">V1517DRAFT_240225</name>
</gene>
<organism evidence="1 2">
    <name type="scientific">Lipomyces orientalis</name>
    <dbReference type="NCBI Taxonomy" id="1233043"/>
    <lineage>
        <taxon>Eukaryota</taxon>
        <taxon>Fungi</taxon>
        <taxon>Dikarya</taxon>
        <taxon>Ascomycota</taxon>
        <taxon>Saccharomycotina</taxon>
        <taxon>Lipomycetes</taxon>
        <taxon>Lipomycetales</taxon>
        <taxon>Lipomycetaceae</taxon>
        <taxon>Lipomyces</taxon>
    </lineage>
</organism>
<reference evidence="2" key="1">
    <citation type="journal article" date="2024" name="Front. Bioeng. Biotechnol.">
        <title>Genome-scale model development and genomic sequencing of the oleaginous clade Lipomyces.</title>
        <authorList>
            <person name="Czajka J.J."/>
            <person name="Han Y."/>
            <person name="Kim J."/>
            <person name="Mondo S.J."/>
            <person name="Hofstad B.A."/>
            <person name="Robles A."/>
            <person name="Haridas S."/>
            <person name="Riley R."/>
            <person name="LaButti K."/>
            <person name="Pangilinan J."/>
            <person name="Andreopoulos W."/>
            <person name="Lipzen A."/>
            <person name="Yan J."/>
            <person name="Wang M."/>
            <person name="Ng V."/>
            <person name="Grigoriev I.V."/>
            <person name="Spatafora J.W."/>
            <person name="Magnuson J.K."/>
            <person name="Baker S.E."/>
            <person name="Pomraning K.R."/>
        </authorList>
    </citation>
    <scope>NUCLEOTIDE SEQUENCE [LARGE SCALE GENOMIC DNA]</scope>
    <source>
        <strain evidence="2">CBS 10300</strain>
    </source>
</reference>
<keyword evidence="2" id="KW-1185">Reference proteome</keyword>
<sequence>SGTWWSAWKRIGSCLYDEKGDVGQYAVQYTETWSYSLSGTLGIDLIKTLISAQLGIGVSKEWSAYTCQVQHDAGVLCLWSQHEYLWTNTHDRVCASMPPIVCSSWVDDTHADTPMNAGTARNYGCSR</sequence>
<feature type="non-terminal residue" evidence="1">
    <location>
        <position position="127"/>
    </location>
</feature>
<feature type="non-terminal residue" evidence="1">
    <location>
        <position position="1"/>
    </location>
</feature>
<dbReference type="Proteomes" id="UP001489719">
    <property type="component" value="Unassembled WGS sequence"/>
</dbReference>